<dbReference type="AlphaFoldDB" id="A0A087SA35"/>
<dbReference type="GO" id="GO:0005730">
    <property type="term" value="C:nucleolus"/>
    <property type="evidence" value="ECO:0007669"/>
    <property type="project" value="TreeGrafter"/>
</dbReference>
<dbReference type="RefSeq" id="XP_011395445.1">
    <property type="nucleotide sequence ID" value="XM_011397143.1"/>
</dbReference>
<feature type="domain" description="URB1 N-terminal" evidence="1">
    <location>
        <begin position="70"/>
        <end position="164"/>
    </location>
</feature>
<dbReference type="Proteomes" id="UP000028924">
    <property type="component" value="Unassembled WGS sequence"/>
</dbReference>
<name>A0A087SA35_AUXPR</name>
<reference evidence="2 3" key="1">
    <citation type="journal article" date="2014" name="BMC Genomics">
        <title>Oil accumulation mechanisms of the oleaginous microalga Chlorella protothecoides revealed through its genome, transcriptomes, and proteomes.</title>
        <authorList>
            <person name="Gao C."/>
            <person name="Wang Y."/>
            <person name="Shen Y."/>
            <person name="Yan D."/>
            <person name="He X."/>
            <person name="Dai J."/>
            <person name="Wu Q."/>
        </authorList>
    </citation>
    <scope>NUCLEOTIDE SEQUENCE [LARGE SCALE GENOMIC DNA]</scope>
    <source>
        <strain evidence="2 3">0710</strain>
    </source>
</reference>
<dbReference type="GeneID" id="23615624"/>
<dbReference type="EMBL" id="KL662078">
    <property type="protein sequence ID" value="KFM22589.1"/>
    <property type="molecule type" value="Genomic_DNA"/>
</dbReference>
<evidence type="ECO:0000313" key="2">
    <source>
        <dbReference type="EMBL" id="KFM22589.1"/>
    </source>
</evidence>
<dbReference type="PANTHER" id="PTHR13500:SF0">
    <property type="entry name" value="NUCLEOLAR PRE-RIBOSOMAL-ASSOCIATED PROTEIN 1"/>
    <property type="match status" value="1"/>
</dbReference>
<sequence>MDVGIGRTHPLLDTLAQVRDTSSSVRPLERLLEGVSEPAQADGLLQGLAGRHHACAAEVHHPGVLQTREAQTSILLFSITASVLRASGSSHKQYAESAKDLALTLMKHRMKLVYFHLSSGDSRKIRAALALLTSVASLSPGIVEELVRVFDFSLSSLPGIARPSR</sequence>
<dbReference type="PANTHER" id="PTHR13500">
    <property type="entry name" value="NUCLEOLAR PRERIBOSOMAL-ASSOCIATED PROTEIN 1"/>
    <property type="match status" value="1"/>
</dbReference>
<protein>
    <recommendedName>
        <fullName evidence="1">URB1 N-terminal domain-containing protein</fullName>
    </recommendedName>
</protein>
<dbReference type="GO" id="GO:0000466">
    <property type="term" value="P:maturation of 5.8S rRNA from tricistronic rRNA transcript (SSU-rRNA, 5.8S rRNA, LSU-rRNA)"/>
    <property type="evidence" value="ECO:0007669"/>
    <property type="project" value="TreeGrafter"/>
</dbReference>
<evidence type="ECO:0000259" key="1">
    <source>
        <dbReference type="Pfam" id="PF11707"/>
    </source>
</evidence>
<dbReference type="InterPro" id="IPR021714">
    <property type="entry name" value="URB1_N"/>
</dbReference>
<dbReference type="Pfam" id="PF11707">
    <property type="entry name" value="Npa1"/>
    <property type="match status" value="1"/>
</dbReference>
<proteinExistence type="predicted"/>
<dbReference type="InterPro" id="IPR039844">
    <property type="entry name" value="URB1"/>
</dbReference>
<organism evidence="2 3">
    <name type="scientific">Auxenochlorella protothecoides</name>
    <name type="common">Green microalga</name>
    <name type="synonym">Chlorella protothecoides</name>
    <dbReference type="NCBI Taxonomy" id="3075"/>
    <lineage>
        <taxon>Eukaryota</taxon>
        <taxon>Viridiplantae</taxon>
        <taxon>Chlorophyta</taxon>
        <taxon>core chlorophytes</taxon>
        <taxon>Trebouxiophyceae</taxon>
        <taxon>Chlorellales</taxon>
        <taxon>Chlorellaceae</taxon>
        <taxon>Auxenochlorella</taxon>
    </lineage>
</organism>
<evidence type="ECO:0000313" key="3">
    <source>
        <dbReference type="Proteomes" id="UP000028924"/>
    </source>
</evidence>
<keyword evidence="3" id="KW-1185">Reference proteome</keyword>
<gene>
    <name evidence="2" type="ORF">F751_4233</name>
</gene>
<dbReference type="GO" id="GO:0000463">
    <property type="term" value="P:maturation of LSU-rRNA from tricistronic rRNA transcript (SSU-rRNA, 5.8S rRNA, LSU-rRNA)"/>
    <property type="evidence" value="ECO:0007669"/>
    <property type="project" value="TreeGrafter"/>
</dbReference>
<dbReference type="KEGG" id="apro:F751_4233"/>
<accession>A0A087SA35</accession>